<keyword evidence="6 8" id="KW-0472">Membrane</keyword>
<dbReference type="AlphaFoldDB" id="A0A026W3S3"/>
<keyword evidence="10" id="KW-1185">Reference proteome</keyword>
<dbReference type="NCBIfam" id="TIGR00861">
    <property type="entry name" value="MIP"/>
    <property type="match status" value="1"/>
</dbReference>
<evidence type="ECO:0000256" key="5">
    <source>
        <dbReference type="ARBA" id="ARBA00022989"/>
    </source>
</evidence>
<comment type="similarity">
    <text evidence="2 7">Belongs to the MIP/aquaporin (TC 1.A.8) family.</text>
</comment>
<feature type="transmembrane region" description="Helical" evidence="8">
    <location>
        <begin position="211"/>
        <end position="231"/>
    </location>
</feature>
<dbReference type="OrthoDB" id="3222at2759"/>
<feature type="transmembrane region" description="Helical" evidence="8">
    <location>
        <begin position="42"/>
        <end position="63"/>
    </location>
</feature>
<dbReference type="PROSITE" id="PS00221">
    <property type="entry name" value="MIP"/>
    <property type="match status" value="1"/>
</dbReference>
<feature type="transmembrane region" description="Helical" evidence="8">
    <location>
        <begin position="169"/>
        <end position="187"/>
    </location>
</feature>
<comment type="subcellular location">
    <subcellularLocation>
        <location evidence="1">Membrane</location>
        <topology evidence="1">Multi-pass membrane protein</topology>
    </subcellularLocation>
</comment>
<accession>A0A026W3S3</accession>
<keyword evidence="4 7" id="KW-0812">Transmembrane</keyword>
<evidence type="ECO:0000256" key="1">
    <source>
        <dbReference type="ARBA" id="ARBA00004141"/>
    </source>
</evidence>
<dbReference type="EMBL" id="KK107467">
    <property type="protein sequence ID" value="EZA50261.1"/>
    <property type="molecule type" value="Genomic_DNA"/>
</dbReference>
<dbReference type="Gene3D" id="1.20.1080.10">
    <property type="entry name" value="Glycerol uptake facilitator protein"/>
    <property type="match status" value="1"/>
</dbReference>
<name>A0A026W3S3_OOCBI</name>
<dbReference type="InterPro" id="IPR022357">
    <property type="entry name" value="MIP_CS"/>
</dbReference>
<keyword evidence="3 7" id="KW-0813">Transport</keyword>
<evidence type="ECO:0000256" key="7">
    <source>
        <dbReference type="RuleBase" id="RU000477"/>
    </source>
</evidence>
<dbReference type="InterPro" id="IPR000425">
    <property type="entry name" value="MIP"/>
</dbReference>
<evidence type="ECO:0000313" key="10">
    <source>
        <dbReference type="Proteomes" id="UP000053097"/>
    </source>
</evidence>
<evidence type="ECO:0000256" key="8">
    <source>
        <dbReference type="SAM" id="Phobius"/>
    </source>
</evidence>
<evidence type="ECO:0000256" key="6">
    <source>
        <dbReference type="ARBA" id="ARBA00023136"/>
    </source>
</evidence>
<dbReference type="GO" id="GO:0015267">
    <property type="term" value="F:channel activity"/>
    <property type="evidence" value="ECO:0007669"/>
    <property type="project" value="InterPro"/>
</dbReference>
<feature type="transmembrane region" description="Helical" evidence="8">
    <location>
        <begin position="12"/>
        <end position="36"/>
    </location>
</feature>
<evidence type="ECO:0000256" key="2">
    <source>
        <dbReference type="ARBA" id="ARBA00006175"/>
    </source>
</evidence>
<dbReference type="InterPro" id="IPR023271">
    <property type="entry name" value="Aquaporin-like"/>
</dbReference>
<dbReference type="GO" id="GO:0005886">
    <property type="term" value="C:plasma membrane"/>
    <property type="evidence" value="ECO:0007669"/>
    <property type="project" value="TreeGrafter"/>
</dbReference>
<dbReference type="OMA" id="CIFRCGY"/>
<organism evidence="9 10">
    <name type="scientific">Ooceraea biroi</name>
    <name type="common">Clonal raider ant</name>
    <name type="synonym">Cerapachys biroi</name>
    <dbReference type="NCBI Taxonomy" id="2015173"/>
    <lineage>
        <taxon>Eukaryota</taxon>
        <taxon>Metazoa</taxon>
        <taxon>Ecdysozoa</taxon>
        <taxon>Arthropoda</taxon>
        <taxon>Hexapoda</taxon>
        <taxon>Insecta</taxon>
        <taxon>Pterygota</taxon>
        <taxon>Neoptera</taxon>
        <taxon>Endopterygota</taxon>
        <taxon>Hymenoptera</taxon>
        <taxon>Apocrita</taxon>
        <taxon>Aculeata</taxon>
        <taxon>Formicoidea</taxon>
        <taxon>Formicidae</taxon>
        <taxon>Dorylinae</taxon>
        <taxon>Ooceraea</taxon>
    </lineage>
</organism>
<dbReference type="Pfam" id="PF00230">
    <property type="entry name" value="MIP"/>
    <property type="match status" value="1"/>
</dbReference>
<gene>
    <name evidence="9" type="ORF">X777_11099</name>
</gene>
<evidence type="ECO:0000256" key="4">
    <source>
        <dbReference type="ARBA" id="ARBA00022692"/>
    </source>
</evidence>
<dbReference type="PRINTS" id="PR00783">
    <property type="entry name" value="MINTRINSICP"/>
</dbReference>
<sequence>MEVDTTVMDMLLMILAEVFGTAILIFVGCMACVGSMGMAPTLMHISLAFGIAVMIAIQCVGHISGAHINPSITVAAVILGNKSLPLAGLYIIAQCLGSLTGYGVLKAITPQYLLHGGNLTAADSFCMTDINQNLTPIHGIAAEMLATGILVFFACGIWDSRNKHDTDSVAIKFGLCVTVLCLAFVPYTGCSLNPARTFGPAVWNGYWTHHWIYWIGPIAGAIIAATIYRYLFSPKTNRRDTTRHAETLNGMET</sequence>
<protein>
    <submittedName>
        <fullName evidence="9">Aquaporin-4</fullName>
    </submittedName>
</protein>
<feature type="transmembrane region" description="Helical" evidence="8">
    <location>
        <begin position="137"/>
        <end position="157"/>
    </location>
</feature>
<evidence type="ECO:0000256" key="3">
    <source>
        <dbReference type="ARBA" id="ARBA00022448"/>
    </source>
</evidence>
<evidence type="ECO:0000313" key="9">
    <source>
        <dbReference type="EMBL" id="EZA50261.1"/>
    </source>
</evidence>
<dbReference type="SUPFAM" id="SSF81338">
    <property type="entry name" value="Aquaporin-like"/>
    <property type="match status" value="1"/>
</dbReference>
<reference evidence="9 10" key="1">
    <citation type="journal article" date="2014" name="Curr. Biol.">
        <title>The genome of the clonal raider ant Cerapachys biroi.</title>
        <authorList>
            <person name="Oxley P.R."/>
            <person name="Ji L."/>
            <person name="Fetter-Pruneda I."/>
            <person name="McKenzie S.K."/>
            <person name="Li C."/>
            <person name="Hu H."/>
            <person name="Zhang G."/>
            <person name="Kronauer D.J."/>
        </authorList>
    </citation>
    <scope>NUCLEOTIDE SEQUENCE [LARGE SCALE GENOMIC DNA]</scope>
</reference>
<keyword evidence="5 8" id="KW-1133">Transmembrane helix</keyword>
<dbReference type="InterPro" id="IPR034294">
    <property type="entry name" value="Aquaporin_transptr"/>
</dbReference>
<dbReference type="PANTHER" id="PTHR19139">
    <property type="entry name" value="AQUAPORIN TRANSPORTER"/>
    <property type="match status" value="1"/>
</dbReference>
<proteinExistence type="inferred from homology"/>
<feature type="transmembrane region" description="Helical" evidence="8">
    <location>
        <begin position="84"/>
        <end position="105"/>
    </location>
</feature>
<dbReference type="Proteomes" id="UP000053097">
    <property type="component" value="Unassembled WGS sequence"/>
</dbReference>
<dbReference type="STRING" id="2015173.A0A026W3S3"/>
<dbReference type="PANTHER" id="PTHR19139:SF270">
    <property type="entry name" value="ENTOMOGLYCEROPORIN 1-RELATED"/>
    <property type="match status" value="1"/>
</dbReference>